<dbReference type="PANTHER" id="PTHR33067:SF9">
    <property type="entry name" value="RNA-DIRECTED DNA POLYMERASE"/>
    <property type="match status" value="1"/>
</dbReference>
<dbReference type="PANTHER" id="PTHR33067">
    <property type="entry name" value="RNA-DIRECTED DNA POLYMERASE-RELATED"/>
    <property type="match status" value="1"/>
</dbReference>
<reference evidence="1" key="2">
    <citation type="submission" date="2022-01" db="EMBL/GenBank/DDBJ databases">
        <authorList>
            <person name="Yamashiro T."/>
            <person name="Shiraishi A."/>
            <person name="Satake H."/>
            <person name="Nakayama K."/>
        </authorList>
    </citation>
    <scope>NUCLEOTIDE SEQUENCE</scope>
</reference>
<gene>
    <name evidence="1" type="ORF">Tco_1069390</name>
</gene>
<organism evidence="1 2">
    <name type="scientific">Tanacetum coccineum</name>
    <dbReference type="NCBI Taxonomy" id="301880"/>
    <lineage>
        <taxon>Eukaryota</taxon>
        <taxon>Viridiplantae</taxon>
        <taxon>Streptophyta</taxon>
        <taxon>Embryophyta</taxon>
        <taxon>Tracheophyta</taxon>
        <taxon>Spermatophyta</taxon>
        <taxon>Magnoliopsida</taxon>
        <taxon>eudicotyledons</taxon>
        <taxon>Gunneridae</taxon>
        <taxon>Pentapetalae</taxon>
        <taxon>asterids</taxon>
        <taxon>campanulids</taxon>
        <taxon>Asterales</taxon>
        <taxon>Asteraceae</taxon>
        <taxon>Asteroideae</taxon>
        <taxon>Anthemideae</taxon>
        <taxon>Anthemidinae</taxon>
        <taxon>Tanacetum</taxon>
    </lineage>
</organism>
<reference evidence="1" key="1">
    <citation type="journal article" date="2022" name="Int. J. Mol. Sci.">
        <title>Draft Genome of Tanacetum Coccineum: Genomic Comparison of Closely Related Tanacetum-Family Plants.</title>
        <authorList>
            <person name="Yamashiro T."/>
            <person name="Shiraishi A."/>
            <person name="Nakayama K."/>
            <person name="Satake H."/>
        </authorList>
    </citation>
    <scope>NUCLEOTIDE SEQUENCE</scope>
</reference>
<accession>A0ABQ5HIC5</accession>
<proteinExistence type="predicted"/>
<comment type="caution">
    <text evidence="1">The sequence shown here is derived from an EMBL/GenBank/DDBJ whole genome shotgun (WGS) entry which is preliminary data.</text>
</comment>
<evidence type="ECO:0000313" key="2">
    <source>
        <dbReference type="Proteomes" id="UP001151760"/>
    </source>
</evidence>
<sequence>MTSSLLQWVLTMIPKSKDWVERLCPDSKLPNFNTGRILGLENQAVNESHELKGISVRSSRTSKRTQNPKGKLKLQRMSLQSEDHRTSAHTSFVELQKPKVNYKAQPYQYASSSKQVSKFKVKPFPLCTYCGFNYHCHDDCRNYPECEICVSYVHDTSRHNIIIYIRDGAPAESSQLKESSVGLKCDTSGSTVHSITNHNAFKHLKKEKEFRLQKPKNLPKSRIILGSLMQKPMMDTFMATISSQKHSESTRRKQIEETYHVTFNGSIEAIRFTNTLVPLSSYSNTHPQDRWSRDQHIEVVNIIGNPSEGMFTKSMAAKLTAASASECLFADFLSETEPKKVSEALKHPGCVDAMQEELNQFYKNKVWTLVLPLEENPSLVPNGYSGTRRMNIELSSGIKQGLLLKGIVKKKESIMWKHFLMLQDDESIFSLCYLFCNPFSSTTIGDENPIRTLEDYSKPSHEGYRNTIELPIRNNVDMIYSASGSVLPSIHVRDVDCWLMLPTNGPCLYCLARQFVPLNYVNMGYFLLGPSPQPQALETTFKARIRDYMATHTERMKRFENAIFKQCEGINSRMTEMLRLLKELATNRCPEKVTPDNTEKPTATEVEMPIMEAKTKNRSENMAENKSIKTPENGETVEAPSSQPITYNLKHKIRTQIGKKKGKEYKVLSGGPVYDAIPKKKITKKEDIRGKFEIPCSIWDLKHVNALVDQGSYVNVMPYSTYMKLTDERLVKTNIRLILASHSYIYPLGIAEDVLVKASPGMGRKDKASLGKGDEVQPMEEQKFQRQASHSYWKRRSHIRTCDSESSYKTRLESKMMRKCCFVVERDAWLGGLIGEFTLSSLDVLQGFSFFLQMGFTLILATRDGLDVGLLGDVIGEDNCDDDG</sequence>
<name>A0ABQ5HIC5_9ASTR</name>
<dbReference type="EMBL" id="BQNB010019658">
    <property type="protein sequence ID" value="GJT87673.1"/>
    <property type="molecule type" value="Genomic_DNA"/>
</dbReference>
<dbReference type="Proteomes" id="UP001151760">
    <property type="component" value="Unassembled WGS sequence"/>
</dbReference>
<evidence type="ECO:0000313" key="1">
    <source>
        <dbReference type="EMBL" id="GJT87673.1"/>
    </source>
</evidence>
<protein>
    <submittedName>
        <fullName evidence="1">Uncharacterized protein</fullName>
    </submittedName>
</protein>
<keyword evidence="2" id="KW-1185">Reference proteome</keyword>